<feature type="compositionally biased region" description="Gly residues" evidence="1">
    <location>
        <begin position="292"/>
        <end position="310"/>
    </location>
</feature>
<keyword evidence="2" id="KW-0732">Signal</keyword>
<evidence type="ECO:0008006" key="5">
    <source>
        <dbReference type="Google" id="ProtNLM"/>
    </source>
</evidence>
<feature type="chain" id="PRO_5043954594" description="ER membrane protein complex subunit 10" evidence="2">
    <location>
        <begin position="30"/>
        <end position="310"/>
    </location>
</feature>
<protein>
    <recommendedName>
        <fullName evidence="5">ER membrane protein complex subunit 10</fullName>
    </recommendedName>
</protein>
<dbReference type="PANTHER" id="PTHR39219">
    <property type="entry name" value="ER MEMBRANE PROTEIN COMPLEX SUBUNIT 10"/>
    <property type="match status" value="1"/>
</dbReference>
<dbReference type="AlphaFoldDB" id="A0AAV2Z9A3"/>
<reference evidence="3" key="2">
    <citation type="journal article" date="2023" name="Microbiol Resour">
        <title>Decontamination and Annotation of the Draft Genome Sequence of the Oomycete Lagenidium giganteum ARSEF 373.</title>
        <authorList>
            <person name="Morgan W.R."/>
            <person name="Tartar A."/>
        </authorList>
    </citation>
    <scope>NUCLEOTIDE SEQUENCE</scope>
    <source>
        <strain evidence="3">ARSEF 373</strain>
    </source>
</reference>
<reference evidence="3" key="1">
    <citation type="submission" date="2022-11" db="EMBL/GenBank/DDBJ databases">
        <authorList>
            <person name="Morgan W.R."/>
            <person name="Tartar A."/>
        </authorList>
    </citation>
    <scope>NUCLEOTIDE SEQUENCE</scope>
    <source>
        <strain evidence="3">ARSEF 373</strain>
    </source>
</reference>
<dbReference type="Pfam" id="PF21203">
    <property type="entry name" value="ECM10"/>
    <property type="match status" value="1"/>
</dbReference>
<feature type="signal peptide" evidence="2">
    <location>
        <begin position="1"/>
        <end position="29"/>
    </location>
</feature>
<keyword evidence="4" id="KW-1185">Reference proteome</keyword>
<evidence type="ECO:0000313" key="4">
    <source>
        <dbReference type="Proteomes" id="UP001146120"/>
    </source>
</evidence>
<dbReference type="CDD" id="cd22209">
    <property type="entry name" value="EMC10"/>
    <property type="match status" value="1"/>
</dbReference>
<dbReference type="Proteomes" id="UP001146120">
    <property type="component" value="Unassembled WGS sequence"/>
</dbReference>
<comment type="caution">
    <text evidence="3">The sequence shown here is derived from an EMBL/GenBank/DDBJ whole genome shotgun (WGS) entry which is preliminary data.</text>
</comment>
<feature type="region of interest" description="Disordered" evidence="1">
    <location>
        <begin position="221"/>
        <end position="257"/>
    </location>
</feature>
<evidence type="ECO:0000256" key="2">
    <source>
        <dbReference type="SAM" id="SignalP"/>
    </source>
</evidence>
<accession>A0AAV2Z9A3</accession>
<dbReference type="EMBL" id="DAKRPA010000038">
    <property type="protein sequence ID" value="DBA01964.1"/>
    <property type="molecule type" value="Genomic_DNA"/>
</dbReference>
<gene>
    <name evidence="3" type="ORF">N0F65_006697</name>
</gene>
<proteinExistence type="predicted"/>
<evidence type="ECO:0000256" key="1">
    <source>
        <dbReference type="SAM" id="MobiDB-lite"/>
    </source>
</evidence>
<dbReference type="PANTHER" id="PTHR39219:SF1">
    <property type="entry name" value="ER MEMBRANE PROTEIN COMPLEX SUBUNIT 10"/>
    <property type="match status" value="1"/>
</dbReference>
<name>A0AAV2Z9A3_9STRA</name>
<sequence>MTTVVQVLRGRWLVVTLALALLVGVLVTADPREMESEEFKEEFGDEYEERAAPAGDLHKRIEFEIEHNVPLAGAGGFSQRGKVEIVYSANAVKPKVSFVGLPALSGEQIAHMEGLLRKNKHYTIRARSDPADPSSPYVMTSIPMCVLAGTRLREDVTFHLSATGKLLAMEYLTPYVTASSCAEYQKVCMHALWIMATLGDLCVRHDLQRDLKTVKFSSNGNAIKAQNGPTPPKQITVKKDRAPQGVQPIKTEDDKSAEENQSFLRKYWYIILPIVLFSVFGTEPAPAPGAPGAPGGGAAPGAGGGGPRRR</sequence>
<organism evidence="3 4">
    <name type="scientific">Lagenidium giganteum</name>
    <dbReference type="NCBI Taxonomy" id="4803"/>
    <lineage>
        <taxon>Eukaryota</taxon>
        <taxon>Sar</taxon>
        <taxon>Stramenopiles</taxon>
        <taxon>Oomycota</taxon>
        <taxon>Peronosporomycetes</taxon>
        <taxon>Pythiales</taxon>
        <taxon>Pythiaceae</taxon>
    </lineage>
</organism>
<feature type="region of interest" description="Disordered" evidence="1">
    <location>
        <begin position="285"/>
        <end position="310"/>
    </location>
</feature>
<evidence type="ECO:0000313" key="3">
    <source>
        <dbReference type="EMBL" id="DBA01964.1"/>
    </source>
</evidence>